<dbReference type="PIRSF" id="PIRSF000005">
    <property type="entry name" value="Cytochrome_c4"/>
    <property type="match status" value="1"/>
</dbReference>
<keyword evidence="4 9" id="KW-0479">Metal-binding</keyword>
<keyword evidence="13" id="KW-1185">Reference proteome</keyword>
<feature type="chain" id="PRO_5009108428" description="Cytochrome c domain-containing protein" evidence="10">
    <location>
        <begin position="33"/>
        <end position="259"/>
    </location>
</feature>
<evidence type="ECO:0000313" key="12">
    <source>
        <dbReference type="EMBL" id="AOU99103.1"/>
    </source>
</evidence>
<dbReference type="GO" id="GO:0005506">
    <property type="term" value="F:iron ion binding"/>
    <property type="evidence" value="ECO:0007669"/>
    <property type="project" value="InterPro"/>
</dbReference>
<name>A0A1D8IRS7_9GAMM</name>
<keyword evidence="2" id="KW-0813">Transport</keyword>
<evidence type="ECO:0000256" key="10">
    <source>
        <dbReference type="SAM" id="SignalP"/>
    </source>
</evidence>
<evidence type="ECO:0000256" key="6">
    <source>
        <dbReference type="ARBA" id="ARBA00022982"/>
    </source>
</evidence>
<dbReference type="GO" id="GO:0009055">
    <property type="term" value="F:electron transfer activity"/>
    <property type="evidence" value="ECO:0007669"/>
    <property type="project" value="InterPro"/>
</dbReference>
<feature type="binding site" description="axial binding residue" evidence="9">
    <location>
        <position position="211"/>
    </location>
    <ligand>
        <name>heme c</name>
        <dbReference type="ChEBI" id="CHEBI:61717"/>
        <label>2</label>
    </ligand>
    <ligandPart>
        <name>Fe</name>
        <dbReference type="ChEBI" id="CHEBI:18248"/>
    </ligandPart>
</feature>
<dbReference type="InterPro" id="IPR009056">
    <property type="entry name" value="Cyt_c-like_dom"/>
</dbReference>
<keyword evidence="5" id="KW-0574">Periplasm</keyword>
<feature type="binding site" description="axial binding residue" evidence="9">
    <location>
        <position position="62"/>
    </location>
    <ligand>
        <name>heme c</name>
        <dbReference type="ChEBI" id="CHEBI:61717"/>
        <label>1</label>
    </ligand>
    <ligandPart>
        <name>Fe</name>
        <dbReference type="ChEBI" id="CHEBI:18248"/>
    </ligandPart>
</feature>
<dbReference type="SUPFAM" id="SSF46626">
    <property type="entry name" value="Cytochrome c"/>
    <property type="match status" value="2"/>
</dbReference>
<feature type="binding site" description="covalent" evidence="8">
    <location>
        <position position="168"/>
    </location>
    <ligand>
        <name>heme c</name>
        <dbReference type="ChEBI" id="CHEBI:61717"/>
        <label>2</label>
    </ligand>
</feature>
<accession>A0A1D8IRS7</accession>
<feature type="signal peptide" evidence="10">
    <location>
        <begin position="1"/>
        <end position="32"/>
    </location>
</feature>
<keyword evidence="6" id="KW-0249">Electron transport</keyword>
<keyword evidence="10" id="KW-0732">Signal</keyword>
<evidence type="ECO:0000313" key="13">
    <source>
        <dbReference type="Proteomes" id="UP000095401"/>
    </source>
</evidence>
<feature type="binding site" description="axial binding residue" evidence="9">
    <location>
        <position position="105"/>
    </location>
    <ligand>
        <name>heme c</name>
        <dbReference type="ChEBI" id="CHEBI:61717"/>
        <label>1</label>
    </ligand>
    <ligandPart>
        <name>Fe</name>
        <dbReference type="ChEBI" id="CHEBI:18248"/>
    </ligandPart>
</feature>
<dbReference type="InterPro" id="IPR036909">
    <property type="entry name" value="Cyt_c-like_dom_sf"/>
</dbReference>
<evidence type="ECO:0000256" key="8">
    <source>
        <dbReference type="PIRSR" id="PIRSR000005-1"/>
    </source>
</evidence>
<dbReference type="AlphaFoldDB" id="A0A1D8IRS7"/>
<evidence type="ECO:0000256" key="5">
    <source>
        <dbReference type="ARBA" id="ARBA00022764"/>
    </source>
</evidence>
<dbReference type="GO" id="GO:0020037">
    <property type="term" value="F:heme binding"/>
    <property type="evidence" value="ECO:0007669"/>
    <property type="project" value="InterPro"/>
</dbReference>
<evidence type="ECO:0000256" key="7">
    <source>
        <dbReference type="ARBA" id="ARBA00023004"/>
    </source>
</evidence>
<dbReference type="Proteomes" id="UP000095401">
    <property type="component" value="Chromosome"/>
</dbReference>
<keyword evidence="7 9" id="KW-0408">Iron</keyword>
<dbReference type="PANTHER" id="PTHR33751">
    <property type="entry name" value="CBB3-TYPE CYTOCHROME C OXIDASE SUBUNIT FIXP"/>
    <property type="match status" value="1"/>
</dbReference>
<dbReference type="InterPro" id="IPR024167">
    <property type="entry name" value="Cytochrome_c4-like"/>
</dbReference>
<dbReference type="Pfam" id="PF00034">
    <property type="entry name" value="Cytochrom_C"/>
    <property type="match status" value="2"/>
</dbReference>
<comment type="subcellular location">
    <subcellularLocation>
        <location evidence="1">Periplasm</location>
    </subcellularLocation>
</comment>
<sequence>MNWDAFRAYGRSPAVCSLAAILMLALLGPAQADPKNGVIGVISGGNPELGKTDAKTMCIVCHGAAGISPVQGFPDLAGQWPQYLLKQLHDFMSKKRDDPLAKGTMIDAVKTIHGQQEMKDLVAFFGSLPPPKAKPVPTDTQAKALWAAGKSIYFGGIRLTDVPACEACHSTTGAGTPPEFPRLAGQDKTYLVEQLTYFHDGTRANDPNGIMRDIAGRLDKQEILALATFIPTLSGGIRRHSCHIPLTMTAEIEAYVAYQ</sequence>
<feature type="domain" description="Cytochrome c" evidence="11">
    <location>
        <begin position="45"/>
        <end position="129"/>
    </location>
</feature>
<dbReference type="KEGG" id="aprs:BI364_15185"/>
<proteinExistence type="predicted"/>
<evidence type="ECO:0000259" key="11">
    <source>
        <dbReference type="PROSITE" id="PS51007"/>
    </source>
</evidence>
<evidence type="ECO:0000256" key="2">
    <source>
        <dbReference type="ARBA" id="ARBA00022448"/>
    </source>
</evidence>
<comment type="PTM">
    <text evidence="8">Binds 2 heme c groups covalently per subunit.</text>
</comment>
<evidence type="ECO:0000256" key="4">
    <source>
        <dbReference type="ARBA" id="ARBA00022723"/>
    </source>
</evidence>
<gene>
    <name evidence="12" type="ORF">BI364_15185</name>
</gene>
<dbReference type="InterPro" id="IPR050597">
    <property type="entry name" value="Cytochrome_c_Oxidase_Subunit"/>
</dbReference>
<feature type="domain" description="Cytochrome c" evidence="11">
    <location>
        <begin position="144"/>
        <end position="234"/>
    </location>
</feature>
<feature type="binding site" description="covalent" evidence="8">
    <location>
        <position position="61"/>
    </location>
    <ligand>
        <name>heme c</name>
        <dbReference type="ChEBI" id="CHEBI:61717"/>
        <label>1</label>
    </ligand>
</feature>
<organism evidence="12 13">
    <name type="scientific">Acidihalobacter yilgarnensis</name>
    <dbReference type="NCBI Taxonomy" id="2819280"/>
    <lineage>
        <taxon>Bacteria</taxon>
        <taxon>Pseudomonadati</taxon>
        <taxon>Pseudomonadota</taxon>
        <taxon>Gammaproteobacteria</taxon>
        <taxon>Chromatiales</taxon>
        <taxon>Ectothiorhodospiraceae</taxon>
        <taxon>Acidihalobacter</taxon>
    </lineage>
</organism>
<reference evidence="13" key="1">
    <citation type="submission" date="2016-09" db="EMBL/GenBank/DDBJ databases">
        <title>Acidihalobacter prosperus F5.</title>
        <authorList>
            <person name="Khaleque H.N."/>
            <person name="Ramsay J.P."/>
            <person name="Kaksonen A.H."/>
            <person name="Boxall N.J."/>
            <person name="Watkin E.L.J."/>
        </authorList>
    </citation>
    <scope>NUCLEOTIDE SEQUENCE [LARGE SCALE GENOMIC DNA]</scope>
    <source>
        <strain evidence="13">F5</strain>
    </source>
</reference>
<evidence type="ECO:0000256" key="9">
    <source>
        <dbReference type="PIRSR" id="PIRSR000005-2"/>
    </source>
</evidence>
<dbReference type="GO" id="GO:0042597">
    <property type="term" value="C:periplasmic space"/>
    <property type="evidence" value="ECO:0007669"/>
    <property type="project" value="UniProtKB-SubCell"/>
</dbReference>
<dbReference type="PROSITE" id="PS51007">
    <property type="entry name" value="CYTC"/>
    <property type="match status" value="2"/>
</dbReference>
<keyword evidence="3 8" id="KW-0349">Heme</keyword>
<protein>
    <recommendedName>
        <fullName evidence="11">Cytochrome c domain-containing protein</fullName>
    </recommendedName>
</protein>
<feature type="binding site" description="covalent" evidence="8">
    <location>
        <position position="58"/>
    </location>
    <ligand>
        <name>heme c</name>
        <dbReference type="ChEBI" id="CHEBI:61717"/>
        <label>1</label>
    </ligand>
</feature>
<evidence type="ECO:0000256" key="3">
    <source>
        <dbReference type="ARBA" id="ARBA00022617"/>
    </source>
</evidence>
<feature type="binding site" description="covalent" evidence="8">
    <location>
        <position position="165"/>
    </location>
    <ligand>
        <name>heme c</name>
        <dbReference type="ChEBI" id="CHEBI:61717"/>
        <label>2</label>
    </ligand>
</feature>
<dbReference type="Gene3D" id="1.10.760.10">
    <property type="entry name" value="Cytochrome c-like domain"/>
    <property type="match status" value="2"/>
</dbReference>
<dbReference type="EMBL" id="CP017415">
    <property type="protein sequence ID" value="AOU99103.1"/>
    <property type="molecule type" value="Genomic_DNA"/>
</dbReference>
<dbReference type="PANTHER" id="PTHR33751:SF9">
    <property type="entry name" value="CYTOCHROME C4"/>
    <property type="match status" value="1"/>
</dbReference>
<feature type="binding site" description="axial binding residue" evidence="9">
    <location>
        <position position="169"/>
    </location>
    <ligand>
        <name>heme c</name>
        <dbReference type="ChEBI" id="CHEBI:61717"/>
        <label>2</label>
    </ligand>
    <ligandPart>
        <name>Fe</name>
        <dbReference type="ChEBI" id="CHEBI:18248"/>
    </ligandPart>
</feature>
<evidence type="ECO:0000256" key="1">
    <source>
        <dbReference type="ARBA" id="ARBA00004418"/>
    </source>
</evidence>